<reference evidence="4 5" key="1">
    <citation type="submission" date="2019-10" db="EMBL/GenBank/DDBJ databases">
        <title>Pseudomonas dajingensis sp. nov., isolated from the profound head ulcers of farmed Murray cod (Maccullochella peelii peelii).</title>
        <authorList>
            <person name="Liu Y."/>
        </authorList>
    </citation>
    <scope>NUCLEOTIDE SEQUENCE [LARGE SCALE GENOMIC DNA]</scope>
    <source>
        <strain evidence="4 5">MC042</strain>
    </source>
</reference>
<dbReference type="PROSITE" id="PS00745">
    <property type="entry name" value="RF_PROK_I"/>
    <property type="match status" value="1"/>
</dbReference>
<dbReference type="InterPro" id="IPR000352">
    <property type="entry name" value="Pep_chain_release_fac_I"/>
</dbReference>
<evidence type="ECO:0000259" key="3">
    <source>
        <dbReference type="PROSITE" id="PS00745"/>
    </source>
</evidence>
<dbReference type="InterPro" id="IPR017509">
    <property type="entry name" value="PrfH"/>
</dbReference>
<dbReference type="Gene3D" id="3.30.160.20">
    <property type="match status" value="1"/>
</dbReference>
<dbReference type="Proteomes" id="UP000486534">
    <property type="component" value="Unassembled WGS sequence"/>
</dbReference>
<feature type="domain" description="Prokaryotic-type class I peptide chain release factors" evidence="3">
    <location>
        <begin position="115"/>
        <end position="131"/>
    </location>
</feature>
<comment type="similarity">
    <text evidence="1">Belongs to the prokaryotic/mitochondrial release factor family.</text>
</comment>
<dbReference type="RefSeq" id="WP_152897142.1">
    <property type="nucleotide sequence ID" value="NZ_WHUV01000001.1"/>
</dbReference>
<proteinExistence type="inferred from homology"/>
<comment type="caution">
    <text evidence="4">The sequence shown here is derived from an EMBL/GenBank/DDBJ whole genome shotgun (WGS) entry which is preliminary data.</text>
</comment>
<gene>
    <name evidence="4" type="primary">prfH</name>
    <name evidence="4" type="ORF">GDH07_08735</name>
</gene>
<organism evidence="4 5">
    <name type="scientific">Pseudomonas piscis</name>
    <dbReference type="NCBI Taxonomy" id="2614538"/>
    <lineage>
        <taxon>Bacteria</taxon>
        <taxon>Pseudomonadati</taxon>
        <taxon>Pseudomonadota</taxon>
        <taxon>Gammaproteobacteria</taxon>
        <taxon>Pseudomonadales</taxon>
        <taxon>Pseudomonadaceae</taxon>
        <taxon>Pseudomonas</taxon>
    </lineage>
</organism>
<dbReference type="AlphaFoldDB" id="A0A7X1U3W8"/>
<dbReference type="NCBIfam" id="TIGR03072">
    <property type="entry name" value="release_prfH"/>
    <property type="match status" value="1"/>
</dbReference>
<feature type="region of interest" description="Disordered" evidence="2">
    <location>
        <begin position="170"/>
        <end position="205"/>
    </location>
</feature>
<dbReference type="InterPro" id="IPR045853">
    <property type="entry name" value="Pep_chain_release_fac_I_sf"/>
</dbReference>
<sequence length="205" mass="23022">MLLLQLSSAQGPVECEIAVSKALRQLYREAQILGVRIDIVEQVAGYGGNHCKSVLTSLDGEQAEELARRWTGTLLWSCKSPSRPGHKRKNWYFAGQLFSPPQGAQDSEIRFEAMRASGPGGQHVNTTDSAVRATHLATGISVKVQSERSQHDNKRLARLLIQQRLEARQQQDQEQLRQDRRDAHHQVERGNPVRTFNGISFTTQN</sequence>
<dbReference type="SUPFAM" id="SSF75620">
    <property type="entry name" value="Release factor"/>
    <property type="match status" value="1"/>
</dbReference>
<dbReference type="Pfam" id="PF00472">
    <property type="entry name" value="RF-1"/>
    <property type="match status" value="1"/>
</dbReference>
<evidence type="ECO:0000313" key="4">
    <source>
        <dbReference type="EMBL" id="MQA53400.1"/>
    </source>
</evidence>
<dbReference type="EMBL" id="WHUV01000001">
    <property type="protein sequence ID" value="MQA53400.1"/>
    <property type="molecule type" value="Genomic_DNA"/>
</dbReference>
<accession>A0A7X1U3W8</accession>
<protein>
    <submittedName>
        <fullName evidence="4">Peptide chain release factor H</fullName>
    </submittedName>
</protein>
<dbReference type="PANTHER" id="PTHR43804:SF9">
    <property type="entry name" value="PEPTIDE CHAIN RELEASE FACTOR HOMOLOG-RELATED"/>
    <property type="match status" value="1"/>
</dbReference>
<evidence type="ECO:0000256" key="1">
    <source>
        <dbReference type="ARBA" id="ARBA00010835"/>
    </source>
</evidence>
<feature type="compositionally biased region" description="Basic and acidic residues" evidence="2">
    <location>
        <begin position="170"/>
        <end position="188"/>
    </location>
</feature>
<dbReference type="GO" id="GO:0003747">
    <property type="term" value="F:translation release factor activity"/>
    <property type="evidence" value="ECO:0007669"/>
    <property type="project" value="InterPro"/>
</dbReference>
<name>A0A7X1U3W8_9PSED</name>
<evidence type="ECO:0000256" key="2">
    <source>
        <dbReference type="SAM" id="MobiDB-lite"/>
    </source>
</evidence>
<dbReference type="PANTHER" id="PTHR43804">
    <property type="entry name" value="LD18447P"/>
    <property type="match status" value="1"/>
</dbReference>
<evidence type="ECO:0000313" key="5">
    <source>
        <dbReference type="Proteomes" id="UP000486534"/>
    </source>
</evidence>
<dbReference type="InterPro" id="IPR050057">
    <property type="entry name" value="Prokaryotic/Mito_RF"/>
</dbReference>